<dbReference type="Pfam" id="PF04452">
    <property type="entry name" value="Methyltrans_RNA"/>
    <property type="match status" value="1"/>
</dbReference>
<dbReference type="InterPro" id="IPR029026">
    <property type="entry name" value="tRNA_m1G_MTases_N"/>
</dbReference>
<feature type="domain" description="Ribosomal RNA small subunit methyltransferase E PUA-like" evidence="14">
    <location>
        <begin position="19"/>
        <end position="64"/>
    </location>
</feature>
<dbReference type="NCBIfam" id="TIGR00046">
    <property type="entry name" value="RsmE family RNA methyltransferase"/>
    <property type="match status" value="1"/>
</dbReference>
<dbReference type="PIRSF" id="PIRSF015601">
    <property type="entry name" value="MTase_slr0722"/>
    <property type="match status" value="1"/>
</dbReference>
<evidence type="ECO:0000313" key="15">
    <source>
        <dbReference type="EMBL" id="MBP1947584.1"/>
    </source>
</evidence>
<dbReference type="InterPro" id="IPR046887">
    <property type="entry name" value="RsmE_PUA-like"/>
</dbReference>
<dbReference type="NCBIfam" id="NF008691">
    <property type="entry name" value="PRK11713.1-4"/>
    <property type="match status" value="1"/>
</dbReference>
<dbReference type="RefSeq" id="WP_209479211.1">
    <property type="nucleotide sequence ID" value="NZ_JAGGKK010000002.1"/>
</dbReference>
<comment type="catalytic activity">
    <reaction evidence="11 12">
        <text>uridine(1498) in 16S rRNA + S-adenosyl-L-methionine = N(3)-methyluridine(1498) in 16S rRNA + S-adenosyl-L-homocysteine + H(+)</text>
        <dbReference type="Rhea" id="RHEA:42920"/>
        <dbReference type="Rhea" id="RHEA-COMP:10283"/>
        <dbReference type="Rhea" id="RHEA-COMP:10284"/>
        <dbReference type="ChEBI" id="CHEBI:15378"/>
        <dbReference type="ChEBI" id="CHEBI:57856"/>
        <dbReference type="ChEBI" id="CHEBI:59789"/>
        <dbReference type="ChEBI" id="CHEBI:65315"/>
        <dbReference type="ChEBI" id="CHEBI:74502"/>
        <dbReference type="EC" id="2.1.1.193"/>
    </reaction>
</comment>
<proteinExistence type="inferred from homology"/>
<dbReference type="InterPro" id="IPR015947">
    <property type="entry name" value="PUA-like_sf"/>
</dbReference>
<comment type="caution">
    <text evidence="15">The sequence shown here is derived from an EMBL/GenBank/DDBJ whole genome shotgun (WGS) entry which is preliminary data.</text>
</comment>
<dbReference type="Gene3D" id="2.40.240.20">
    <property type="entry name" value="Hypothetical PUA domain-like, domain 1"/>
    <property type="match status" value="1"/>
</dbReference>
<evidence type="ECO:0000256" key="3">
    <source>
        <dbReference type="ARBA" id="ARBA00012328"/>
    </source>
</evidence>
<comment type="subcellular location">
    <subcellularLocation>
        <location evidence="1 12">Cytoplasm</location>
    </subcellularLocation>
</comment>
<dbReference type="CDD" id="cd18084">
    <property type="entry name" value="RsmE-like"/>
    <property type="match status" value="1"/>
</dbReference>
<dbReference type="InterPro" id="IPR029028">
    <property type="entry name" value="Alpha/beta_knot_MTases"/>
</dbReference>
<name>A0ABS4HA12_9BACI</name>
<dbReference type="InterPro" id="IPR046886">
    <property type="entry name" value="RsmE_MTase_dom"/>
</dbReference>
<dbReference type="GO" id="GO:0032259">
    <property type="term" value="P:methylation"/>
    <property type="evidence" value="ECO:0007669"/>
    <property type="project" value="UniProtKB-KW"/>
</dbReference>
<dbReference type="PANTHER" id="PTHR30027:SF3">
    <property type="entry name" value="16S RRNA (URACIL(1498)-N(3))-METHYLTRANSFERASE"/>
    <property type="match status" value="1"/>
</dbReference>
<dbReference type="EC" id="2.1.1.193" evidence="3 12"/>
<keyword evidence="16" id="KW-1185">Reference proteome</keyword>
<evidence type="ECO:0000259" key="14">
    <source>
        <dbReference type="Pfam" id="PF20260"/>
    </source>
</evidence>
<evidence type="ECO:0000256" key="10">
    <source>
        <dbReference type="ARBA" id="ARBA00025699"/>
    </source>
</evidence>
<dbReference type="SUPFAM" id="SSF75217">
    <property type="entry name" value="alpha/beta knot"/>
    <property type="match status" value="1"/>
</dbReference>
<evidence type="ECO:0000256" key="2">
    <source>
        <dbReference type="ARBA" id="ARBA00005528"/>
    </source>
</evidence>
<keyword evidence="7 12" id="KW-0489">Methyltransferase</keyword>
<dbReference type="Gene3D" id="3.40.1280.10">
    <property type="match status" value="1"/>
</dbReference>
<evidence type="ECO:0000256" key="1">
    <source>
        <dbReference type="ARBA" id="ARBA00004496"/>
    </source>
</evidence>
<keyword evidence="5 12" id="KW-0963">Cytoplasm</keyword>
<evidence type="ECO:0000256" key="11">
    <source>
        <dbReference type="ARBA" id="ARBA00047944"/>
    </source>
</evidence>
<evidence type="ECO:0000256" key="9">
    <source>
        <dbReference type="ARBA" id="ARBA00022691"/>
    </source>
</evidence>
<evidence type="ECO:0000259" key="13">
    <source>
        <dbReference type="Pfam" id="PF04452"/>
    </source>
</evidence>
<keyword evidence="9 12" id="KW-0949">S-adenosyl-L-methionine</keyword>
<dbReference type="NCBIfam" id="NF008692">
    <property type="entry name" value="PRK11713.1-5"/>
    <property type="match status" value="1"/>
</dbReference>
<gene>
    <name evidence="15" type="ORF">J2Z82_000510</name>
</gene>
<organism evidence="15 16">
    <name type="scientific">Virgibacillus litoralis</name>
    <dbReference type="NCBI Taxonomy" id="578221"/>
    <lineage>
        <taxon>Bacteria</taxon>
        <taxon>Bacillati</taxon>
        <taxon>Bacillota</taxon>
        <taxon>Bacilli</taxon>
        <taxon>Bacillales</taxon>
        <taxon>Bacillaceae</taxon>
        <taxon>Virgibacillus</taxon>
    </lineage>
</organism>
<evidence type="ECO:0000256" key="6">
    <source>
        <dbReference type="ARBA" id="ARBA00022552"/>
    </source>
</evidence>
<protein>
    <recommendedName>
        <fullName evidence="4 12">Ribosomal RNA small subunit methyltransferase E</fullName>
        <ecNumber evidence="3 12">2.1.1.193</ecNumber>
    </recommendedName>
</protein>
<comment type="similarity">
    <text evidence="2 12">Belongs to the RNA methyltransferase RsmE family.</text>
</comment>
<comment type="function">
    <text evidence="10 12">Specifically methylates the N3 position of the uracil ring of uridine 1498 (m3U1498) in 16S rRNA. Acts on the fully assembled 30S ribosomal subunit.</text>
</comment>
<keyword evidence="6 12" id="KW-0698">rRNA processing</keyword>
<reference evidence="15 16" key="1">
    <citation type="submission" date="2021-03" db="EMBL/GenBank/DDBJ databases">
        <title>Genomic Encyclopedia of Type Strains, Phase IV (KMG-IV): sequencing the most valuable type-strain genomes for metagenomic binning, comparative biology and taxonomic classification.</title>
        <authorList>
            <person name="Goeker M."/>
        </authorList>
    </citation>
    <scope>NUCLEOTIDE SEQUENCE [LARGE SCALE GENOMIC DNA]</scope>
    <source>
        <strain evidence="15 16">DSM 21085</strain>
    </source>
</reference>
<dbReference type="InterPro" id="IPR006700">
    <property type="entry name" value="RsmE"/>
</dbReference>
<sequence length="252" mass="28322">MQRYFVPETNWGKDEVIIKADDAHHINRVMRLQAGDNIICNHPNGKAAICEITSSDNDSVQLVITEWLDESSELPLEVTIAQGLPKSDKFELVLQKGTELGASAFTPIQAERSVVVWDAKKAEKKFKRYSKIVKEASEQSHRTKIPQINGVTTIEKLIEESSVYDIKLFAYEEEAKTSEFQSFGTIISGMEPGNRVLVCIGPEGGFSEKEADQLKQHGFTSVRLGPRILRTETAPLYVLASISYQFEELRCR</sequence>
<dbReference type="Proteomes" id="UP001519328">
    <property type="component" value="Unassembled WGS sequence"/>
</dbReference>
<keyword evidence="8 12" id="KW-0808">Transferase</keyword>
<dbReference type="GO" id="GO:0008168">
    <property type="term" value="F:methyltransferase activity"/>
    <property type="evidence" value="ECO:0007669"/>
    <property type="project" value="UniProtKB-KW"/>
</dbReference>
<dbReference type="PANTHER" id="PTHR30027">
    <property type="entry name" value="RIBOSOMAL RNA SMALL SUBUNIT METHYLTRANSFERASE E"/>
    <property type="match status" value="1"/>
</dbReference>
<evidence type="ECO:0000256" key="4">
    <source>
        <dbReference type="ARBA" id="ARBA00013673"/>
    </source>
</evidence>
<evidence type="ECO:0000313" key="16">
    <source>
        <dbReference type="Proteomes" id="UP001519328"/>
    </source>
</evidence>
<evidence type="ECO:0000256" key="5">
    <source>
        <dbReference type="ARBA" id="ARBA00022490"/>
    </source>
</evidence>
<evidence type="ECO:0000256" key="8">
    <source>
        <dbReference type="ARBA" id="ARBA00022679"/>
    </source>
</evidence>
<evidence type="ECO:0000256" key="12">
    <source>
        <dbReference type="PIRNR" id="PIRNR015601"/>
    </source>
</evidence>
<evidence type="ECO:0000256" key="7">
    <source>
        <dbReference type="ARBA" id="ARBA00022603"/>
    </source>
</evidence>
<dbReference type="Pfam" id="PF20260">
    <property type="entry name" value="PUA_4"/>
    <property type="match status" value="1"/>
</dbReference>
<dbReference type="SUPFAM" id="SSF88697">
    <property type="entry name" value="PUA domain-like"/>
    <property type="match status" value="1"/>
</dbReference>
<accession>A0ABS4HA12</accession>
<dbReference type="EMBL" id="JAGGKK010000002">
    <property type="protein sequence ID" value="MBP1947584.1"/>
    <property type="molecule type" value="Genomic_DNA"/>
</dbReference>
<feature type="domain" description="Ribosomal RNA small subunit methyltransferase E methyltransferase" evidence="13">
    <location>
        <begin position="73"/>
        <end position="242"/>
    </location>
</feature>